<accession>A0A370NQF8</accession>
<evidence type="ECO:0000256" key="3">
    <source>
        <dbReference type="ARBA" id="ARBA00003532"/>
    </source>
</evidence>
<evidence type="ECO:0000256" key="12">
    <source>
        <dbReference type="RuleBase" id="RU365098"/>
    </source>
</evidence>
<dbReference type="GO" id="GO:0046872">
    <property type="term" value="F:metal ion binding"/>
    <property type="evidence" value="ECO:0007669"/>
    <property type="project" value="UniProtKB-UniRule"/>
</dbReference>
<dbReference type="SUPFAM" id="SSF54862">
    <property type="entry name" value="4Fe-4S ferredoxins"/>
    <property type="match status" value="1"/>
</dbReference>
<keyword evidence="6 12" id="KW-0004">4Fe-4S</keyword>
<dbReference type="Pfam" id="PF00037">
    <property type="entry name" value="Fer4"/>
    <property type="match status" value="1"/>
</dbReference>
<dbReference type="PANTHER" id="PTHR42859:SF2">
    <property type="entry name" value="FERREDOXIN"/>
    <property type="match status" value="1"/>
</dbReference>
<dbReference type="GO" id="GO:0051539">
    <property type="term" value="F:4 iron, 4 sulfur cluster binding"/>
    <property type="evidence" value="ECO:0007669"/>
    <property type="project" value="UniProtKB-UniRule"/>
</dbReference>
<dbReference type="InterPro" id="IPR017896">
    <property type="entry name" value="4Fe4S_Fe-S-bd"/>
</dbReference>
<evidence type="ECO:0000256" key="10">
    <source>
        <dbReference type="ARBA" id="ARBA00023004"/>
    </source>
</evidence>
<organism evidence="14 15">
    <name type="scientific">Cupriavidus lacunae</name>
    <dbReference type="NCBI Taxonomy" id="2666307"/>
    <lineage>
        <taxon>Bacteria</taxon>
        <taxon>Pseudomonadati</taxon>
        <taxon>Pseudomonadota</taxon>
        <taxon>Betaproteobacteria</taxon>
        <taxon>Burkholderiales</taxon>
        <taxon>Burkholderiaceae</taxon>
        <taxon>Cupriavidus</taxon>
    </lineage>
</organism>
<evidence type="ECO:0000313" key="15">
    <source>
        <dbReference type="Proteomes" id="UP000255165"/>
    </source>
</evidence>
<sequence length="118" mass="12155">MAYVIASGCIDVKDGACVKCCPVDCIYEGGRALYIHPDECISCGVCVSVCPTEAIYEDVELPPAEAAFAEINRDFFAIGVSGIGSPGGADYVGPVACDHPLVAAYPVRAAATAAREGH</sequence>
<evidence type="ECO:0000259" key="13">
    <source>
        <dbReference type="PROSITE" id="PS51379"/>
    </source>
</evidence>
<gene>
    <name evidence="14" type="ORF">DN412_23750</name>
</gene>
<dbReference type="Gene3D" id="3.30.70.20">
    <property type="match status" value="1"/>
</dbReference>
<evidence type="ECO:0000256" key="1">
    <source>
        <dbReference type="ARBA" id="ARBA00001927"/>
    </source>
</evidence>
<comment type="function">
    <text evidence="3 12">Ferredoxins are iron-sulfur proteins that transfer electrons in a wide variety of metabolic reactions.</text>
</comment>
<evidence type="ECO:0000256" key="4">
    <source>
        <dbReference type="ARBA" id="ARBA00013529"/>
    </source>
</evidence>
<comment type="cofactor">
    <cofactor evidence="2 12">
        <name>[4Fe-4S] cluster</name>
        <dbReference type="ChEBI" id="CHEBI:49883"/>
    </cofactor>
</comment>
<comment type="cofactor">
    <cofactor evidence="1">
        <name>[3Fe-4S] cluster</name>
        <dbReference type="ChEBI" id="CHEBI:21137"/>
    </cofactor>
</comment>
<protein>
    <recommendedName>
        <fullName evidence="4 12">Ferredoxin</fullName>
    </recommendedName>
</protein>
<evidence type="ECO:0000256" key="11">
    <source>
        <dbReference type="ARBA" id="ARBA00023014"/>
    </source>
</evidence>
<dbReference type="PRINTS" id="PR00354">
    <property type="entry name" value="7FE8SFRDOXIN"/>
</dbReference>
<dbReference type="Proteomes" id="UP000255165">
    <property type="component" value="Unassembled WGS sequence"/>
</dbReference>
<dbReference type="PROSITE" id="PS51379">
    <property type="entry name" value="4FE4S_FER_2"/>
    <property type="match status" value="1"/>
</dbReference>
<dbReference type="RefSeq" id="WP_115213826.1">
    <property type="nucleotide sequence ID" value="NZ_QKWJ01000034.1"/>
</dbReference>
<dbReference type="InterPro" id="IPR050294">
    <property type="entry name" value="RnfB_subfamily"/>
</dbReference>
<proteinExistence type="predicted"/>
<feature type="domain" description="4Fe-4S ferredoxin-type" evidence="13">
    <location>
        <begin position="31"/>
        <end position="60"/>
    </location>
</feature>
<evidence type="ECO:0000256" key="9">
    <source>
        <dbReference type="ARBA" id="ARBA00022982"/>
    </source>
</evidence>
<evidence type="ECO:0000256" key="6">
    <source>
        <dbReference type="ARBA" id="ARBA00022485"/>
    </source>
</evidence>
<keyword evidence="15" id="KW-1185">Reference proteome</keyword>
<comment type="caution">
    <text evidence="14">The sequence shown here is derived from an EMBL/GenBank/DDBJ whole genome shotgun (WGS) entry which is preliminary data.</text>
</comment>
<dbReference type="GO" id="GO:0009055">
    <property type="term" value="F:electron transfer activity"/>
    <property type="evidence" value="ECO:0007669"/>
    <property type="project" value="UniProtKB-UniRule"/>
</dbReference>
<evidence type="ECO:0000313" key="14">
    <source>
        <dbReference type="EMBL" id="RDK07825.1"/>
    </source>
</evidence>
<evidence type="ECO:0000256" key="5">
    <source>
        <dbReference type="ARBA" id="ARBA00022448"/>
    </source>
</evidence>
<keyword evidence="5 12" id="KW-0813">Transport</keyword>
<evidence type="ECO:0000256" key="7">
    <source>
        <dbReference type="ARBA" id="ARBA00022723"/>
    </source>
</evidence>
<evidence type="ECO:0000256" key="8">
    <source>
        <dbReference type="ARBA" id="ARBA00022737"/>
    </source>
</evidence>
<dbReference type="PANTHER" id="PTHR42859">
    <property type="entry name" value="OXIDOREDUCTASE"/>
    <property type="match status" value="1"/>
</dbReference>
<keyword evidence="9 12" id="KW-0249">Electron transport</keyword>
<dbReference type="InterPro" id="IPR000813">
    <property type="entry name" value="7Fe_ferredoxin"/>
</dbReference>
<keyword evidence="11 12" id="KW-0411">Iron-sulfur</keyword>
<keyword evidence="10 12" id="KW-0408">Iron</keyword>
<dbReference type="EMBL" id="QKWJ01000034">
    <property type="protein sequence ID" value="RDK07825.1"/>
    <property type="molecule type" value="Genomic_DNA"/>
</dbReference>
<keyword evidence="7 12" id="KW-0479">Metal-binding</keyword>
<dbReference type="NCBIfam" id="NF045480">
    <property type="entry name" value="FdxA_Actino"/>
    <property type="match status" value="1"/>
</dbReference>
<dbReference type="InterPro" id="IPR017900">
    <property type="entry name" value="4Fe4S_Fe_S_CS"/>
</dbReference>
<keyword evidence="8" id="KW-0677">Repeat</keyword>
<evidence type="ECO:0000256" key="2">
    <source>
        <dbReference type="ARBA" id="ARBA00001966"/>
    </source>
</evidence>
<dbReference type="PROSITE" id="PS00198">
    <property type="entry name" value="4FE4S_FER_1"/>
    <property type="match status" value="1"/>
</dbReference>
<reference evidence="15" key="1">
    <citation type="submission" date="2018-06" db="EMBL/GenBank/DDBJ databases">
        <authorList>
            <person name="Feng T."/>
            <person name="Jeon C.O."/>
        </authorList>
    </citation>
    <scope>NUCLEOTIDE SEQUENCE [LARGE SCALE GENOMIC DNA]</scope>
    <source>
        <strain evidence="15">S23</strain>
    </source>
</reference>
<dbReference type="InterPro" id="IPR054830">
    <property type="entry name" value="FdxA_Actino"/>
</dbReference>
<name>A0A370NQF8_9BURK</name>
<dbReference type="AlphaFoldDB" id="A0A370NQF8"/>